<reference evidence="2" key="1">
    <citation type="submission" date="2018-05" db="EMBL/GenBank/DDBJ databases">
        <authorList>
            <person name="Lanie J.A."/>
            <person name="Ng W.-L."/>
            <person name="Kazmierczak K.M."/>
            <person name="Andrzejewski T.M."/>
            <person name="Davidsen T.M."/>
            <person name="Wayne K.J."/>
            <person name="Tettelin H."/>
            <person name="Glass J.I."/>
            <person name="Rusch D."/>
            <person name="Podicherti R."/>
            <person name="Tsui H.-C.T."/>
            <person name="Winkler M.E."/>
        </authorList>
    </citation>
    <scope>NUCLEOTIDE SEQUENCE</scope>
</reference>
<dbReference type="InterPro" id="IPR013022">
    <property type="entry name" value="Xyl_isomerase-like_TIM-brl"/>
</dbReference>
<dbReference type="Gene3D" id="3.20.20.150">
    <property type="entry name" value="Divalent-metal-dependent TIM barrel enzymes"/>
    <property type="match status" value="1"/>
</dbReference>
<proteinExistence type="predicted"/>
<dbReference type="InterPro" id="IPR050312">
    <property type="entry name" value="IolE/XylAMocC-like"/>
</dbReference>
<dbReference type="Pfam" id="PF01261">
    <property type="entry name" value="AP_endonuc_2"/>
    <property type="match status" value="1"/>
</dbReference>
<protein>
    <recommendedName>
        <fullName evidence="1">Xylose isomerase-like TIM barrel domain-containing protein</fullName>
    </recommendedName>
</protein>
<dbReference type="PANTHER" id="PTHR12110">
    <property type="entry name" value="HYDROXYPYRUVATE ISOMERASE"/>
    <property type="match status" value="1"/>
</dbReference>
<organism evidence="2">
    <name type="scientific">marine metagenome</name>
    <dbReference type="NCBI Taxonomy" id="408172"/>
    <lineage>
        <taxon>unclassified sequences</taxon>
        <taxon>metagenomes</taxon>
        <taxon>ecological metagenomes</taxon>
    </lineage>
</organism>
<gene>
    <name evidence="2" type="ORF">METZ01_LOCUS217010</name>
</gene>
<evidence type="ECO:0000259" key="1">
    <source>
        <dbReference type="Pfam" id="PF01261"/>
    </source>
</evidence>
<sequence>MRLGVCGMVPQNFHTITLQHLQAIRSLGLTGAAFHGVGEQLFDVQTSECEKVRSVFAQAGMNLPQFGIAFGECLFDYDTKVCTYAVRKIGRGIEVARELNAHTCLIRTGSLNSTGSYSPCKENLLPESKARLIETLKQVAAKAELEGVTVVIETHALTIMDSPETNKEIIDAVGSERMGVVMDYVNHF</sequence>
<feature type="domain" description="Xylose isomerase-like TIM barrel" evidence="1">
    <location>
        <begin position="21"/>
        <end position="188"/>
    </location>
</feature>
<accession>A0A382FM12</accession>
<dbReference type="PANTHER" id="PTHR12110:SF53">
    <property type="entry name" value="BLR5974 PROTEIN"/>
    <property type="match status" value="1"/>
</dbReference>
<dbReference type="InterPro" id="IPR036237">
    <property type="entry name" value="Xyl_isomerase-like_sf"/>
</dbReference>
<evidence type="ECO:0000313" key="2">
    <source>
        <dbReference type="EMBL" id="SVB64156.1"/>
    </source>
</evidence>
<dbReference type="EMBL" id="UINC01050779">
    <property type="protein sequence ID" value="SVB64156.1"/>
    <property type="molecule type" value="Genomic_DNA"/>
</dbReference>
<name>A0A382FM12_9ZZZZ</name>
<dbReference type="SUPFAM" id="SSF51658">
    <property type="entry name" value="Xylose isomerase-like"/>
    <property type="match status" value="1"/>
</dbReference>
<dbReference type="AlphaFoldDB" id="A0A382FM12"/>